<dbReference type="Proteomes" id="UP000681722">
    <property type="component" value="Unassembled WGS sequence"/>
</dbReference>
<evidence type="ECO:0000256" key="2">
    <source>
        <dbReference type="ARBA" id="ARBA00004123"/>
    </source>
</evidence>
<keyword evidence="13" id="KW-0694">RNA-binding</keyword>
<dbReference type="GO" id="GO:0005634">
    <property type="term" value="C:nucleus"/>
    <property type="evidence" value="ECO:0007669"/>
    <property type="project" value="UniProtKB-SubCell"/>
</dbReference>
<dbReference type="CDD" id="cd00109">
    <property type="entry name" value="Kunitz-type"/>
    <property type="match status" value="1"/>
</dbReference>
<evidence type="ECO:0000313" key="26">
    <source>
        <dbReference type="Proteomes" id="UP000663829"/>
    </source>
</evidence>
<evidence type="ECO:0000313" key="22">
    <source>
        <dbReference type="EMBL" id="CAF0784348.1"/>
    </source>
</evidence>
<feature type="region of interest" description="Disordered" evidence="18">
    <location>
        <begin position="426"/>
        <end position="452"/>
    </location>
</feature>
<dbReference type="InterPro" id="IPR011990">
    <property type="entry name" value="TPR-like_helical_dom_sf"/>
</dbReference>
<evidence type="ECO:0000256" key="17">
    <source>
        <dbReference type="ARBA" id="ARBA00023242"/>
    </source>
</evidence>
<dbReference type="EMBL" id="CAJOBA010001004">
    <property type="protein sequence ID" value="CAF3570046.1"/>
    <property type="molecule type" value="Genomic_DNA"/>
</dbReference>
<evidence type="ECO:0000259" key="20">
    <source>
        <dbReference type="PROSITE" id="PS50279"/>
    </source>
</evidence>
<dbReference type="OrthoDB" id="1164111at2759"/>
<dbReference type="GO" id="GO:0003723">
    <property type="term" value="F:RNA binding"/>
    <property type="evidence" value="ECO:0007669"/>
    <property type="project" value="UniProtKB-KW"/>
</dbReference>
<dbReference type="EMBL" id="CAJNOK010001004">
    <property type="protein sequence ID" value="CAF0787691.1"/>
    <property type="molecule type" value="Genomic_DNA"/>
</dbReference>
<comment type="subcellular location">
    <subcellularLocation>
        <location evidence="3">Cytoplasm</location>
    </subcellularLocation>
    <subcellularLocation>
        <location evidence="2">Nucleus</location>
    </subcellularLocation>
</comment>
<dbReference type="Gene3D" id="1.25.40.10">
    <property type="entry name" value="Tetratricopeptide repeat domain"/>
    <property type="match status" value="1"/>
</dbReference>
<dbReference type="Proteomes" id="UP000677228">
    <property type="component" value="Unassembled WGS sequence"/>
</dbReference>
<keyword evidence="9" id="KW-0479">Metal-binding</keyword>
<dbReference type="InterPro" id="IPR036397">
    <property type="entry name" value="RNaseH_sf"/>
</dbReference>
<keyword evidence="15" id="KW-0943">RNA-mediated gene silencing</keyword>
<evidence type="ECO:0000313" key="25">
    <source>
        <dbReference type="EMBL" id="CAF3570046.1"/>
    </source>
</evidence>
<evidence type="ECO:0000256" key="19">
    <source>
        <dbReference type="SAM" id="SignalP"/>
    </source>
</evidence>
<proteinExistence type="inferred from homology"/>
<accession>A0A813RM57</accession>
<dbReference type="Gene3D" id="3.30.420.10">
    <property type="entry name" value="Ribonuclease H-like superfamily/Ribonuclease H"/>
    <property type="match status" value="1"/>
</dbReference>
<evidence type="ECO:0000313" key="23">
    <source>
        <dbReference type="EMBL" id="CAF0787691.1"/>
    </source>
</evidence>
<evidence type="ECO:0000256" key="3">
    <source>
        <dbReference type="ARBA" id="ARBA00004496"/>
    </source>
</evidence>
<dbReference type="AlphaFoldDB" id="A0A813RM57"/>
<keyword evidence="17" id="KW-0539">Nucleus</keyword>
<dbReference type="SUPFAM" id="SSF48452">
    <property type="entry name" value="TPR-like"/>
    <property type="match status" value="1"/>
</dbReference>
<dbReference type="Pfam" id="PF00014">
    <property type="entry name" value="Kunitz_BPTI"/>
    <property type="match status" value="1"/>
</dbReference>
<feature type="compositionally biased region" description="Polar residues" evidence="18">
    <location>
        <begin position="591"/>
        <end position="605"/>
    </location>
</feature>
<dbReference type="Gene3D" id="2.60.40.790">
    <property type="match status" value="1"/>
</dbReference>
<evidence type="ECO:0000259" key="21">
    <source>
        <dbReference type="PROSITE" id="PS51048"/>
    </source>
</evidence>
<evidence type="ECO:0000256" key="13">
    <source>
        <dbReference type="ARBA" id="ARBA00022884"/>
    </source>
</evidence>
<keyword evidence="26" id="KW-1185">Reference proteome</keyword>
<keyword evidence="19" id="KW-0732">Signal</keyword>
<feature type="signal peptide" evidence="19">
    <location>
        <begin position="1"/>
        <end position="23"/>
    </location>
</feature>
<evidence type="ECO:0000256" key="11">
    <source>
        <dbReference type="ARBA" id="ARBA00022839"/>
    </source>
</evidence>
<dbReference type="InterPro" id="IPR039637">
    <property type="entry name" value="CNOT7/CNOT8/Pop2"/>
</dbReference>
<evidence type="ECO:0000256" key="12">
    <source>
        <dbReference type="ARBA" id="ARBA00022845"/>
    </source>
</evidence>
<protein>
    <recommendedName>
        <fullName evidence="5">poly(A)-specific ribonuclease</fullName>
        <ecNumber evidence="5">3.1.13.4</ecNumber>
    </recommendedName>
</protein>
<evidence type="ECO:0000256" key="18">
    <source>
        <dbReference type="SAM" id="MobiDB-lite"/>
    </source>
</evidence>
<dbReference type="Gene3D" id="4.10.410.10">
    <property type="entry name" value="Pancreatic trypsin inhibitor Kunitz domain"/>
    <property type="match status" value="1"/>
</dbReference>
<dbReference type="GO" id="GO:0031047">
    <property type="term" value="P:regulatory ncRNA-mediated gene silencing"/>
    <property type="evidence" value="ECO:0007669"/>
    <property type="project" value="UniProtKB-KW"/>
</dbReference>
<dbReference type="GO" id="GO:0046872">
    <property type="term" value="F:metal ion binding"/>
    <property type="evidence" value="ECO:0007669"/>
    <property type="project" value="UniProtKB-KW"/>
</dbReference>
<comment type="caution">
    <text evidence="22">The sequence shown here is derived from an EMBL/GenBank/DDBJ whole genome shotgun (WGS) entry which is preliminary data.</text>
</comment>
<dbReference type="EMBL" id="CAJOBC010000299">
    <property type="protein sequence ID" value="CAF3567918.1"/>
    <property type="molecule type" value="Genomic_DNA"/>
</dbReference>
<dbReference type="InterPro" id="IPR012337">
    <property type="entry name" value="RNaseH-like_sf"/>
</dbReference>
<dbReference type="InterPro" id="IPR007699">
    <property type="entry name" value="SGS_dom"/>
</dbReference>
<dbReference type="InterPro" id="IPR036880">
    <property type="entry name" value="Kunitz_BPTI_sf"/>
</dbReference>
<keyword evidence="10" id="KW-0378">Hydrolase</keyword>
<dbReference type="PROSITE" id="PS50279">
    <property type="entry name" value="BPTI_KUNITZ_2"/>
    <property type="match status" value="1"/>
</dbReference>
<evidence type="ECO:0000256" key="6">
    <source>
        <dbReference type="ARBA" id="ARBA00022490"/>
    </source>
</evidence>
<evidence type="ECO:0000256" key="14">
    <source>
        <dbReference type="ARBA" id="ARBA00023015"/>
    </source>
</evidence>
<dbReference type="Pfam" id="PF05002">
    <property type="entry name" value="SGS"/>
    <property type="match status" value="1"/>
</dbReference>
<evidence type="ECO:0000313" key="24">
    <source>
        <dbReference type="EMBL" id="CAF3567918.1"/>
    </source>
</evidence>
<organism evidence="22 26">
    <name type="scientific">Didymodactylos carnosus</name>
    <dbReference type="NCBI Taxonomy" id="1234261"/>
    <lineage>
        <taxon>Eukaryota</taxon>
        <taxon>Metazoa</taxon>
        <taxon>Spiralia</taxon>
        <taxon>Gnathifera</taxon>
        <taxon>Rotifera</taxon>
        <taxon>Eurotatoria</taxon>
        <taxon>Bdelloidea</taxon>
        <taxon>Philodinida</taxon>
        <taxon>Philodinidae</taxon>
        <taxon>Didymodactylos</taxon>
    </lineage>
</organism>
<dbReference type="FunFam" id="3.30.420.10:FF:000005">
    <property type="entry name" value="CCR4-NOT transcription complex subunit 7"/>
    <property type="match status" value="1"/>
</dbReference>
<dbReference type="InterPro" id="IPR020901">
    <property type="entry name" value="Prtase_inh_Kunz-CS"/>
</dbReference>
<dbReference type="InterPro" id="IPR006941">
    <property type="entry name" value="RNase_CAF1"/>
</dbReference>
<feature type="chain" id="PRO_5035597820" description="poly(A)-specific ribonuclease" evidence="19">
    <location>
        <begin position="24"/>
        <end position="628"/>
    </location>
</feature>
<evidence type="ECO:0000256" key="7">
    <source>
        <dbReference type="ARBA" id="ARBA00022491"/>
    </source>
</evidence>
<name>A0A813RM57_9BILA</name>
<evidence type="ECO:0000256" key="5">
    <source>
        <dbReference type="ARBA" id="ARBA00012161"/>
    </source>
</evidence>
<dbReference type="EC" id="3.1.13.4" evidence="5"/>
<dbReference type="GO" id="GO:0005737">
    <property type="term" value="C:cytoplasm"/>
    <property type="evidence" value="ECO:0007669"/>
    <property type="project" value="UniProtKB-SubCell"/>
</dbReference>
<feature type="domain" description="BPTI/Kunitz inhibitor" evidence="20">
    <location>
        <begin position="29"/>
        <end position="79"/>
    </location>
</feature>
<comment type="catalytic activity">
    <reaction evidence="1">
        <text>Exonucleolytic cleavage of poly(A) to 5'-AMP.</text>
        <dbReference type="EC" id="3.1.13.4"/>
    </reaction>
</comment>
<evidence type="ECO:0000256" key="1">
    <source>
        <dbReference type="ARBA" id="ARBA00001663"/>
    </source>
</evidence>
<evidence type="ECO:0000256" key="16">
    <source>
        <dbReference type="ARBA" id="ARBA00023163"/>
    </source>
</evidence>
<dbReference type="PRINTS" id="PR00759">
    <property type="entry name" value="BASICPTASE"/>
</dbReference>
<dbReference type="SMART" id="SM00131">
    <property type="entry name" value="KU"/>
    <property type="match status" value="1"/>
</dbReference>
<dbReference type="PANTHER" id="PTHR10797">
    <property type="entry name" value="CCR4-NOT TRANSCRIPTION COMPLEX SUBUNIT"/>
    <property type="match status" value="1"/>
</dbReference>
<dbReference type="GO" id="GO:0006417">
    <property type="term" value="P:regulation of translation"/>
    <property type="evidence" value="ECO:0007669"/>
    <property type="project" value="UniProtKB-KW"/>
</dbReference>
<evidence type="ECO:0000256" key="15">
    <source>
        <dbReference type="ARBA" id="ARBA00023158"/>
    </source>
</evidence>
<dbReference type="GO" id="GO:0030014">
    <property type="term" value="C:CCR4-NOT complex"/>
    <property type="evidence" value="ECO:0007669"/>
    <property type="project" value="InterPro"/>
</dbReference>
<keyword evidence="7" id="KW-0678">Repressor</keyword>
<evidence type="ECO:0000256" key="10">
    <source>
        <dbReference type="ARBA" id="ARBA00022801"/>
    </source>
</evidence>
<keyword evidence="16" id="KW-0804">Transcription</keyword>
<keyword evidence="14" id="KW-0805">Transcription regulation</keyword>
<keyword evidence="12" id="KW-0810">Translation regulation</keyword>
<dbReference type="Proteomes" id="UP000663829">
    <property type="component" value="Unassembled WGS sequence"/>
</dbReference>
<dbReference type="Pfam" id="PF04857">
    <property type="entry name" value="CAF1"/>
    <property type="match status" value="2"/>
</dbReference>
<dbReference type="EMBL" id="CAJNOQ010000299">
    <property type="protein sequence ID" value="CAF0784348.1"/>
    <property type="molecule type" value="Genomic_DNA"/>
</dbReference>
<keyword evidence="6" id="KW-0963">Cytoplasm</keyword>
<dbReference type="PROSITE" id="PS51048">
    <property type="entry name" value="SGS"/>
    <property type="match status" value="1"/>
</dbReference>
<dbReference type="GO" id="GO:0004535">
    <property type="term" value="F:poly(A)-specific ribonuclease activity"/>
    <property type="evidence" value="ECO:0007669"/>
    <property type="project" value="UniProtKB-EC"/>
</dbReference>
<feature type="domain" description="SGS" evidence="21">
    <location>
        <begin position="537"/>
        <end position="628"/>
    </location>
</feature>
<reference evidence="22" key="1">
    <citation type="submission" date="2021-02" db="EMBL/GenBank/DDBJ databases">
        <authorList>
            <person name="Nowell W R."/>
        </authorList>
    </citation>
    <scope>NUCLEOTIDE SEQUENCE</scope>
</reference>
<evidence type="ECO:0000256" key="4">
    <source>
        <dbReference type="ARBA" id="ARBA00008372"/>
    </source>
</evidence>
<sequence length="628" mass="71233">MVNSQAGVLLLLLIALFIVSMFAARPDLCSLESETGICRGAFPRFYYNEETNSCEHFTWGGCGGNENNFENESECEQQQNPYMIKDVWQHNLETEFKDIRKIVLQYPFVAMDTEFPGIVVRPLGEFKTTAEYQYQCLKLNVDFLKIIQLGLTFMNEKGESPPGVSSYQFNFNFNLTMDMYAQDSIELLQKSGIQFKKHEDEGIDPQQFAELLTTSGVVFMDNIVWLSFHSGYDFGYLLKMLTGKLLPDTENEFFELLKLFFPNIYDVKYLMKSCKNLKGGLEEVTKQLEIERIGPQHQAGSDSLMTGLAFFKMKEYGLGPSSFPVVGFAYEGILAGATETENSPMSSSNANFKQLFEQANEAFVDDKYQEALDLYSTSLDQDDKSDASFTSKIVSSRAQCLLKMHKFDGECKKEEALKSFTSGLEIDHEQSTKSQNDTSNQQEQKVATSGAETHVVTPKINVSAKLSSDSDYSLELNLAYPINDERTDFKVSSANIEIKLFKKDAIQWTYLDGQTNPNAPPILMNKPLAQQQQAAPTYPSSSRHRKDWDKLEVELKNEEKDEKLEGDAAVNQLFQQIYRDGSDETRRAMNKSFSESGGTVLSTNWDDIKQKKTELKAPDGMEWKKYDT</sequence>
<keyword evidence="8" id="KW-0540">Nuclease</keyword>
<keyword evidence="11" id="KW-0269">Exonuclease</keyword>
<gene>
    <name evidence="22" type="ORF">GPM918_LOCUS2646</name>
    <name evidence="23" type="ORF">OVA965_LOCUS3966</name>
    <name evidence="24" type="ORF">SRO942_LOCUS2646</name>
    <name evidence="25" type="ORF">TMI583_LOCUS3964</name>
</gene>
<feature type="compositionally biased region" description="Polar residues" evidence="18">
    <location>
        <begin position="432"/>
        <end position="451"/>
    </location>
</feature>
<dbReference type="SUPFAM" id="SSF49764">
    <property type="entry name" value="HSP20-like chaperones"/>
    <property type="match status" value="1"/>
</dbReference>
<evidence type="ECO:0000256" key="9">
    <source>
        <dbReference type="ARBA" id="ARBA00022723"/>
    </source>
</evidence>
<feature type="region of interest" description="Disordered" evidence="18">
    <location>
        <begin position="584"/>
        <end position="605"/>
    </location>
</feature>
<dbReference type="GO" id="GO:0004867">
    <property type="term" value="F:serine-type endopeptidase inhibitor activity"/>
    <property type="evidence" value="ECO:0007669"/>
    <property type="project" value="InterPro"/>
</dbReference>
<evidence type="ECO:0000256" key="8">
    <source>
        <dbReference type="ARBA" id="ARBA00022722"/>
    </source>
</evidence>
<dbReference type="InterPro" id="IPR002223">
    <property type="entry name" value="Kunitz_BPTI"/>
</dbReference>
<dbReference type="InterPro" id="IPR008978">
    <property type="entry name" value="HSP20-like_chaperone"/>
</dbReference>
<dbReference type="SUPFAM" id="SSF53098">
    <property type="entry name" value="Ribonuclease H-like"/>
    <property type="match status" value="1"/>
</dbReference>
<dbReference type="SUPFAM" id="SSF57362">
    <property type="entry name" value="BPTI-like"/>
    <property type="match status" value="1"/>
</dbReference>
<comment type="similarity">
    <text evidence="4">Belongs to the CAF1 family.</text>
</comment>
<dbReference type="PROSITE" id="PS00280">
    <property type="entry name" value="BPTI_KUNITZ_1"/>
    <property type="match status" value="1"/>
</dbReference>
<dbReference type="Proteomes" id="UP000682733">
    <property type="component" value="Unassembled WGS sequence"/>
</dbReference>